<name>A0A251V4T6_HELAN</name>
<dbReference type="InterPro" id="IPR036188">
    <property type="entry name" value="FAD/NAD-bd_sf"/>
</dbReference>
<evidence type="ECO:0000256" key="7">
    <source>
        <dbReference type="ARBA" id="ARBA00023002"/>
    </source>
</evidence>
<dbReference type="PANTHER" id="PTHR10742:SF405">
    <property type="entry name" value="PEROXISOMAL N(1)-ACETYL-SPERMINE_SPERMIDINE OXIDASE"/>
    <property type="match status" value="1"/>
</dbReference>
<evidence type="ECO:0000313" key="9">
    <source>
        <dbReference type="EMBL" id="OTG30106.1"/>
    </source>
</evidence>
<gene>
    <name evidence="9" type="primary">SMOX</name>
    <name evidence="9" type="ORF">HannXRQ_Chr03g0060801</name>
</gene>
<dbReference type="InterPro" id="IPR050281">
    <property type="entry name" value="Flavin_monoamine_oxidase"/>
</dbReference>
<evidence type="ECO:0000313" key="10">
    <source>
        <dbReference type="Proteomes" id="UP000215914"/>
    </source>
</evidence>
<dbReference type="GO" id="GO:0046592">
    <property type="term" value="F:polyamine oxidase activity"/>
    <property type="evidence" value="ECO:0000318"/>
    <property type="project" value="GO_Central"/>
</dbReference>
<comment type="similarity">
    <text evidence="3">Belongs to the flavin monoamine oxidase family.</text>
</comment>
<dbReference type="STRING" id="4232.A0A251V4T6"/>
<sequence length="531" mass="58447">MMVKKPRIVIIGAGIAGLTAANRLHKSMGGIDLCVVEGGNRIGGRIKTSEFGGDRVEMGATWIHGIGGSPVYKIALESNSMESDKPWECMDGILDDPITIAEHGYVLHPSLVDPVLKLFENLMEFVQGKRKTCWNWNGNRSVGAFLRQGLEEYWQMESRNRNGNGNGNGDGNWNRKLLEEGIFAIQENNQRTHTGADDLFDLNYDAECEYTVCPGEELTIGKGYSSVIESLASILPCGVIQLGKKVCKIEWHLKSETEVGIVENGYDDDGRKPVKVHFLDGTTLSADHVIVTVPLGVLKAGIRDSNDSNHSGMLKFSPPLPDYKIGAISRLGYGVVNKLFMQLSPDLSGFDPFPNLQLVFHKSDSEGRNPKIPWWMRKTASVAPIYKKSRVLLAWFAGEEALKLETMSDEVILDEVSTTLSSFLSNASDSHERCNGNVIKNSSKVNLVKVLKSKWASDPLFLGSYSYVAVGSSGCDIDTLAEPLTTSGSHPLQILFAGEATHRTHYSTTHGAYFSGIREANRLLEHYQCMD</sequence>
<dbReference type="SUPFAM" id="SSF54373">
    <property type="entry name" value="FAD-linked reductases, C-terminal domain"/>
    <property type="match status" value="1"/>
</dbReference>
<dbReference type="SUPFAM" id="SSF51905">
    <property type="entry name" value="FAD/NAD(P)-binding domain"/>
    <property type="match status" value="1"/>
</dbReference>
<comment type="cofactor">
    <cofactor evidence="1">
        <name>FAD</name>
        <dbReference type="ChEBI" id="CHEBI:57692"/>
    </cofactor>
</comment>
<organism evidence="9 10">
    <name type="scientific">Helianthus annuus</name>
    <name type="common">Common sunflower</name>
    <dbReference type="NCBI Taxonomy" id="4232"/>
    <lineage>
        <taxon>Eukaryota</taxon>
        <taxon>Viridiplantae</taxon>
        <taxon>Streptophyta</taxon>
        <taxon>Embryophyta</taxon>
        <taxon>Tracheophyta</taxon>
        <taxon>Spermatophyta</taxon>
        <taxon>Magnoliopsida</taxon>
        <taxon>eudicotyledons</taxon>
        <taxon>Gunneridae</taxon>
        <taxon>Pentapetalae</taxon>
        <taxon>asterids</taxon>
        <taxon>campanulids</taxon>
        <taxon>Asterales</taxon>
        <taxon>Asteraceae</taxon>
        <taxon>Asteroideae</taxon>
        <taxon>Heliantheae alliance</taxon>
        <taxon>Heliantheae</taxon>
        <taxon>Helianthus</taxon>
    </lineage>
</organism>
<dbReference type="OMA" id="WDADCDI"/>
<protein>
    <submittedName>
        <fullName evidence="9">Putative spermine oxidase</fullName>
    </submittedName>
</protein>
<dbReference type="Gene3D" id="3.90.660.10">
    <property type="match status" value="1"/>
</dbReference>
<dbReference type="OrthoDB" id="2019015at2759"/>
<feature type="domain" description="Amine oxidase" evidence="8">
    <location>
        <begin position="15"/>
        <end position="524"/>
    </location>
</feature>
<dbReference type="Proteomes" id="UP000215914">
    <property type="component" value="Chromosome 3"/>
</dbReference>
<proteinExistence type="inferred from homology"/>
<keyword evidence="7" id="KW-0560">Oxidoreductase</keyword>
<evidence type="ECO:0000256" key="4">
    <source>
        <dbReference type="ARBA" id="ARBA00022490"/>
    </source>
</evidence>
<dbReference type="InParanoid" id="A0A251V4T6"/>
<keyword evidence="10" id="KW-1185">Reference proteome</keyword>
<comment type="subcellular location">
    <subcellularLocation>
        <location evidence="2">Cytoplasm</location>
    </subcellularLocation>
</comment>
<dbReference type="InterPro" id="IPR002937">
    <property type="entry name" value="Amino_oxidase"/>
</dbReference>
<dbReference type="GO" id="GO:0005737">
    <property type="term" value="C:cytoplasm"/>
    <property type="evidence" value="ECO:0000318"/>
    <property type="project" value="GO_Central"/>
</dbReference>
<evidence type="ECO:0000256" key="5">
    <source>
        <dbReference type="ARBA" id="ARBA00022630"/>
    </source>
</evidence>
<evidence type="ECO:0000259" key="8">
    <source>
        <dbReference type="Pfam" id="PF01593"/>
    </source>
</evidence>
<dbReference type="EMBL" id="CM007892">
    <property type="protein sequence ID" value="OTG30106.1"/>
    <property type="molecule type" value="Genomic_DNA"/>
</dbReference>
<dbReference type="Pfam" id="PF01593">
    <property type="entry name" value="Amino_oxidase"/>
    <property type="match status" value="1"/>
</dbReference>
<keyword evidence="4" id="KW-0963">Cytoplasm</keyword>
<keyword evidence="5" id="KW-0285">Flavoprotein</keyword>
<dbReference type="PANTHER" id="PTHR10742">
    <property type="entry name" value="FLAVIN MONOAMINE OXIDASE"/>
    <property type="match status" value="1"/>
</dbReference>
<reference evidence="10" key="1">
    <citation type="journal article" date="2017" name="Nature">
        <title>The sunflower genome provides insights into oil metabolism, flowering and Asterid evolution.</title>
        <authorList>
            <person name="Badouin H."/>
            <person name="Gouzy J."/>
            <person name="Grassa C.J."/>
            <person name="Murat F."/>
            <person name="Staton S.E."/>
            <person name="Cottret L."/>
            <person name="Lelandais-Briere C."/>
            <person name="Owens G.L."/>
            <person name="Carrere S."/>
            <person name="Mayjonade B."/>
            <person name="Legrand L."/>
            <person name="Gill N."/>
            <person name="Kane N.C."/>
            <person name="Bowers J.E."/>
            <person name="Hubner S."/>
            <person name="Bellec A."/>
            <person name="Berard A."/>
            <person name="Berges H."/>
            <person name="Blanchet N."/>
            <person name="Boniface M.C."/>
            <person name="Brunel D."/>
            <person name="Catrice O."/>
            <person name="Chaidir N."/>
            <person name="Claudel C."/>
            <person name="Donnadieu C."/>
            <person name="Faraut T."/>
            <person name="Fievet G."/>
            <person name="Helmstetter N."/>
            <person name="King M."/>
            <person name="Knapp S.J."/>
            <person name="Lai Z."/>
            <person name="Le Paslier M.C."/>
            <person name="Lippi Y."/>
            <person name="Lorenzon L."/>
            <person name="Mandel J.R."/>
            <person name="Marage G."/>
            <person name="Marchand G."/>
            <person name="Marquand E."/>
            <person name="Bret-Mestries E."/>
            <person name="Morien E."/>
            <person name="Nambeesan S."/>
            <person name="Nguyen T."/>
            <person name="Pegot-Espagnet P."/>
            <person name="Pouilly N."/>
            <person name="Raftis F."/>
            <person name="Sallet E."/>
            <person name="Schiex T."/>
            <person name="Thomas J."/>
            <person name="Vandecasteele C."/>
            <person name="Vares D."/>
            <person name="Vear F."/>
            <person name="Vautrin S."/>
            <person name="Crespi M."/>
            <person name="Mangin B."/>
            <person name="Burke J.M."/>
            <person name="Salse J."/>
            <person name="Munos S."/>
            <person name="Vincourt P."/>
            <person name="Rieseberg L.H."/>
            <person name="Langlade N.B."/>
        </authorList>
    </citation>
    <scope>NUCLEOTIDE SEQUENCE [LARGE SCALE GENOMIC DNA]</scope>
    <source>
        <strain evidence="10">cv. SF193</strain>
    </source>
</reference>
<accession>A0A251V4T6</accession>
<dbReference type="Gene3D" id="3.50.50.60">
    <property type="entry name" value="FAD/NAD(P)-binding domain"/>
    <property type="match status" value="1"/>
</dbReference>
<evidence type="ECO:0000256" key="3">
    <source>
        <dbReference type="ARBA" id="ARBA00005995"/>
    </source>
</evidence>
<evidence type="ECO:0000256" key="1">
    <source>
        <dbReference type="ARBA" id="ARBA00001974"/>
    </source>
</evidence>
<keyword evidence="6" id="KW-0274">FAD</keyword>
<dbReference type="AlphaFoldDB" id="A0A251V4T6"/>
<dbReference type="FunCoup" id="A0A251V4T6">
    <property type="interactions" value="1810"/>
</dbReference>
<evidence type="ECO:0000256" key="2">
    <source>
        <dbReference type="ARBA" id="ARBA00004496"/>
    </source>
</evidence>
<evidence type="ECO:0000256" key="6">
    <source>
        <dbReference type="ARBA" id="ARBA00022827"/>
    </source>
</evidence>